<comment type="caution">
    <text evidence="6">The sequence shown here is derived from an EMBL/GenBank/DDBJ whole genome shotgun (WGS) entry which is preliminary data.</text>
</comment>
<dbReference type="EMBL" id="JABEQO010000013">
    <property type="protein sequence ID" value="MBB2165078.1"/>
    <property type="molecule type" value="Genomic_DNA"/>
</dbReference>
<evidence type="ECO:0000256" key="4">
    <source>
        <dbReference type="ARBA" id="ARBA00023163"/>
    </source>
</evidence>
<evidence type="ECO:0000259" key="5">
    <source>
        <dbReference type="PROSITE" id="PS50931"/>
    </source>
</evidence>
<keyword evidence="3" id="KW-0238">DNA-binding</keyword>
<protein>
    <submittedName>
        <fullName evidence="6">LysR family transcriptional regulator</fullName>
    </submittedName>
</protein>
<dbReference type="InterPro" id="IPR000847">
    <property type="entry name" value="LysR_HTH_N"/>
</dbReference>
<evidence type="ECO:0000313" key="7">
    <source>
        <dbReference type="EMBL" id="MBB2194296.1"/>
    </source>
</evidence>
<accession>A0A7W4ILH7</accession>
<dbReference type="PANTHER" id="PTHR30118:SF15">
    <property type="entry name" value="TRANSCRIPTIONAL REGULATORY PROTEIN"/>
    <property type="match status" value="1"/>
</dbReference>
<dbReference type="Proteomes" id="UP000561077">
    <property type="component" value="Unassembled WGS sequence"/>
</dbReference>
<dbReference type="Gene3D" id="3.40.190.10">
    <property type="entry name" value="Periplasmic binding protein-like II"/>
    <property type="match status" value="2"/>
</dbReference>
<dbReference type="GO" id="GO:0003677">
    <property type="term" value="F:DNA binding"/>
    <property type="evidence" value="ECO:0007669"/>
    <property type="project" value="UniProtKB-KW"/>
</dbReference>
<dbReference type="Pfam" id="PF00126">
    <property type="entry name" value="HTH_1"/>
    <property type="match status" value="1"/>
</dbReference>
<evidence type="ECO:0000313" key="6">
    <source>
        <dbReference type="EMBL" id="MBB2165078.1"/>
    </source>
</evidence>
<organism evidence="6 9">
    <name type="scientific">Gluconacetobacter dulcium</name>
    <dbReference type="NCBI Taxonomy" id="2729096"/>
    <lineage>
        <taxon>Bacteria</taxon>
        <taxon>Pseudomonadati</taxon>
        <taxon>Pseudomonadota</taxon>
        <taxon>Alphaproteobacteria</taxon>
        <taxon>Acetobacterales</taxon>
        <taxon>Acetobacteraceae</taxon>
        <taxon>Gluconacetobacter</taxon>
    </lineage>
</organism>
<dbReference type="Proteomes" id="UP000540490">
    <property type="component" value="Unassembled WGS sequence"/>
</dbReference>
<keyword evidence="8" id="KW-1185">Reference proteome</keyword>
<dbReference type="InterPro" id="IPR036388">
    <property type="entry name" value="WH-like_DNA-bd_sf"/>
</dbReference>
<dbReference type="AlphaFoldDB" id="A0A7W4ILH7"/>
<dbReference type="PROSITE" id="PS50931">
    <property type="entry name" value="HTH_LYSR"/>
    <property type="match status" value="1"/>
</dbReference>
<evidence type="ECO:0000313" key="9">
    <source>
        <dbReference type="Proteomes" id="UP000561077"/>
    </source>
</evidence>
<dbReference type="EMBL" id="JABEQN010000013">
    <property type="protein sequence ID" value="MBB2194296.1"/>
    <property type="molecule type" value="Genomic_DNA"/>
</dbReference>
<proteinExistence type="inferred from homology"/>
<dbReference type="SUPFAM" id="SSF46785">
    <property type="entry name" value="Winged helix' DNA-binding domain"/>
    <property type="match status" value="1"/>
</dbReference>
<dbReference type="Pfam" id="PF03466">
    <property type="entry name" value="LysR_substrate"/>
    <property type="match status" value="1"/>
</dbReference>
<keyword evidence="2" id="KW-0805">Transcription regulation</keyword>
<dbReference type="InterPro" id="IPR005119">
    <property type="entry name" value="LysR_subst-bd"/>
</dbReference>
<evidence type="ECO:0000256" key="2">
    <source>
        <dbReference type="ARBA" id="ARBA00023015"/>
    </source>
</evidence>
<comment type="similarity">
    <text evidence="1">Belongs to the LysR transcriptional regulatory family.</text>
</comment>
<keyword evidence="4" id="KW-0804">Transcription</keyword>
<dbReference type="Gene3D" id="1.10.10.10">
    <property type="entry name" value="Winged helix-like DNA-binding domain superfamily/Winged helix DNA-binding domain"/>
    <property type="match status" value="1"/>
</dbReference>
<feature type="domain" description="HTH lysR-type" evidence="5">
    <location>
        <begin position="6"/>
        <end position="63"/>
    </location>
</feature>
<dbReference type="PANTHER" id="PTHR30118">
    <property type="entry name" value="HTH-TYPE TRANSCRIPTIONAL REGULATOR LEUO-RELATED"/>
    <property type="match status" value="1"/>
</dbReference>
<dbReference type="CDD" id="cd08417">
    <property type="entry name" value="PBP2_Nitroaromatics_like"/>
    <property type="match status" value="1"/>
</dbReference>
<dbReference type="InterPro" id="IPR050389">
    <property type="entry name" value="LysR-type_TF"/>
</dbReference>
<dbReference type="InterPro" id="IPR037402">
    <property type="entry name" value="YidZ_PBP2"/>
</dbReference>
<evidence type="ECO:0000313" key="8">
    <source>
        <dbReference type="Proteomes" id="UP000540490"/>
    </source>
</evidence>
<sequence>MNISRMDLNLAQVFLALWHERSVSRAAIRLALTQPAVSASLRRLRVQCGDELFVRTRYGMQPTSRATEIASVLDECVNTMRIALGKPGEFDPASSTRSFVVGYDGGVDYALGSQLMARVREVAPNVTLTARTVAPGTMNLTLDRKEIDLAVTIYPLTRPDYATISLTSYRMVCVGNPALVNLPDSLQLEELCQWDQILIEGARQHSAFDHALRNLGFSRTIRLVVPSFGHLPLLLGKSRTVAVVPEYIARAFGEMTDLRIASLPDIIGPRDVRLLSPLTIGGDAGLHWLQSMILDLHAIWSA</sequence>
<name>A0A7W4ILH7_9PROT</name>
<reference evidence="8 9" key="1">
    <citation type="submission" date="2020-04" db="EMBL/GenBank/DDBJ databases">
        <title>Description of novel Gluconacetobacter.</title>
        <authorList>
            <person name="Sombolestani A."/>
        </authorList>
    </citation>
    <scope>NUCLEOTIDE SEQUENCE [LARGE SCALE GENOMIC DNA]</scope>
    <source>
        <strain evidence="7 8">LMG 1728</strain>
        <strain evidence="6 9">LMG 1731</strain>
    </source>
</reference>
<dbReference type="SUPFAM" id="SSF53850">
    <property type="entry name" value="Periplasmic binding protein-like II"/>
    <property type="match status" value="1"/>
</dbReference>
<gene>
    <name evidence="7" type="ORF">HLH25_11730</name>
    <name evidence="6" type="ORF">HLH26_11135</name>
</gene>
<dbReference type="GO" id="GO:0003700">
    <property type="term" value="F:DNA-binding transcription factor activity"/>
    <property type="evidence" value="ECO:0007669"/>
    <property type="project" value="InterPro"/>
</dbReference>
<dbReference type="InterPro" id="IPR036390">
    <property type="entry name" value="WH_DNA-bd_sf"/>
</dbReference>
<evidence type="ECO:0000256" key="1">
    <source>
        <dbReference type="ARBA" id="ARBA00009437"/>
    </source>
</evidence>
<dbReference type="PRINTS" id="PR00039">
    <property type="entry name" value="HTHLYSR"/>
</dbReference>
<evidence type="ECO:0000256" key="3">
    <source>
        <dbReference type="ARBA" id="ARBA00023125"/>
    </source>
</evidence>